<gene>
    <name evidence="2" type="ORF">HNP98_003576</name>
</gene>
<evidence type="ECO:0008006" key="4">
    <source>
        <dbReference type="Google" id="ProtNLM"/>
    </source>
</evidence>
<comment type="caution">
    <text evidence="2">The sequence shown here is derived from an EMBL/GenBank/DDBJ whole genome shotgun (WGS) entry which is preliminary data.</text>
</comment>
<feature type="chain" id="PRO_5045539713" description="Protein BatD" evidence="1">
    <location>
        <begin position="20"/>
        <end position="497"/>
    </location>
</feature>
<keyword evidence="1" id="KW-0732">Signal</keyword>
<evidence type="ECO:0000313" key="3">
    <source>
        <dbReference type="Proteomes" id="UP000779507"/>
    </source>
</evidence>
<proteinExistence type="predicted"/>
<evidence type="ECO:0000256" key="1">
    <source>
        <dbReference type="SAM" id="SignalP"/>
    </source>
</evidence>
<reference evidence="2 3" key="1">
    <citation type="submission" date="2020-05" db="EMBL/GenBank/DDBJ databases">
        <title>Genomic Encyclopedia of Type Strains, Phase IV (KMG-V): Genome sequencing to study the core and pangenomes of soil and plant-associated prokaryotes.</title>
        <authorList>
            <person name="Whitman W."/>
        </authorList>
    </citation>
    <scope>NUCLEOTIDE SEQUENCE [LARGE SCALE GENOMIC DNA]</scope>
    <source>
        <strain evidence="2 3">9A</strain>
    </source>
</reference>
<dbReference type="EMBL" id="JABSNP010000020">
    <property type="protein sequence ID" value="NRT20732.1"/>
    <property type="molecule type" value="Genomic_DNA"/>
</dbReference>
<name>A0ABX2FWE8_9BACT</name>
<organism evidence="2 3">
    <name type="scientific">Hymenobacter caeli</name>
    <dbReference type="NCBI Taxonomy" id="2735894"/>
    <lineage>
        <taxon>Bacteria</taxon>
        <taxon>Pseudomonadati</taxon>
        <taxon>Bacteroidota</taxon>
        <taxon>Cytophagia</taxon>
        <taxon>Cytophagales</taxon>
        <taxon>Hymenobacteraceae</taxon>
        <taxon>Hymenobacter</taxon>
    </lineage>
</organism>
<dbReference type="RefSeq" id="WP_173811501.1">
    <property type="nucleotide sequence ID" value="NZ_JABSNP010000020.1"/>
</dbReference>
<dbReference type="Proteomes" id="UP000779507">
    <property type="component" value="Unassembled WGS sequence"/>
</dbReference>
<keyword evidence="3" id="KW-1185">Reference proteome</keyword>
<accession>A0ABX2FWE8</accession>
<sequence>MPRLLALFYPLLVAGAGWAQPVRPRVEVVPGPAVLPVTGTYTLAFRLRGAALADYSAFPDLEGFKKAGKTSTTTTRLVQGRRFTELTITQRYAPYGEGDYAIKPFLLTVNGVRVRGGGGTVHVGPAAPGPAAKAAPAGPAPLQGVGALDQLFGKPKPGLYQDVPDHAVLLLEADQRQVFVGQGVRVTLSFYLRPADQAVLAFHDFDDQLPRLLHRLRQPTAWEVPAGEQKVLPDTVRWGPQRMLRFRLAETTYYPLTPQPLVFPSLALTMTKFRLLKKPEPGVDGRLAAYRTYLARGLAVAVRPLPYRRGGPPAAVGHYQLRESISHTEFTAGQVFSYTFGVEGAGNLAALPPPVLAPRAGLAVYGPDVRLETDPGGPGRKLFRYRVVAQRPGVLPLDSLWQLSVFDPVAGTYGVLRSTLRLQIRPAGAAARPTAPPARPVAADPFYPAAIARADAVLQPLDVYRQVRRYATALLAGLLGLAAAGWWQARRRAPGAS</sequence>
<feature type="signal peptide" evidence="1">
    <location>
        <begin position="1"/>
        <end position="19"/>
    </location>
</feature>
<evidence type="ECO:0000313" key="2">
    <source>
        <dbReference type="EMBL" id="NRT20732.1"/>
    </source>
</evidence>
<protein>
    <recommendedName>
        <fullName evidence="4">Protein BatD</fullName>
    </recommendedName>
</protein>